<sequence length="87" mass="9932">MSVRSDSVVGMVVVSNMLLCISTRIFIRILIWKTTDSIGWSRYWSWFLYILQNKFCSSLFLSERSKSSQVSSNTSSVTNHSVIISKS</sequence>
<protein>
    <submittedName>
        <fullName evidence="3">Uncharacterized protein</fullName>
    </submittedName>
</protein>
<proteinExistence type="predicted"/>
<reference evidence="4" key="1">
    <citation type="journal article" date="2011" name="PLoS Genet.">
        <title>Genomic analysis of the necrotrophic fungal pathogens Sclerotinia sclerotiorum and Botrytis cinerea.</title>
        <authorList>
            <person name="Amselem J."/>
            <person name="Cuomo C.A."/>
            <person name="van Kan J.A."/>
            <person name="Viaud M."/>
            <person name="Benito E.P."/>
            <person name="Couloux A."/>
            <person name="Coutinho P.M."/>
            <person name="de Vries R.P."/>
            <person name="Dyer P.S."/>
            <person name="Fillinger S."/>
            <person name="Fournier E."/>
            <person name="Gout L."/>
            <person name="Hahn M."/>
            <person name="Kohn L."/>
            <person name="Lapalu N."/>
            <person name="Plummer K.M."/>
            <person name="Pradier J.M."/>
            <person name="Quevillon E."/>
            <person name="Sharon A."/>
            <person name="Simon A."/>
            <person name="ten Have A."/>
            <person name="Tudzynski B."/>
            <person name="Tudzynski P."/>
            <person name="Wincker P."/>
            <person name="Andrew M."/>
            <person name="Anthouard V."/>
            <person name="Beever R.E."/>
            <person name="Beffa R."/>
            <person name="Benoit I."/>
            <person name="Bouzid O."/>
            <person name="Brault B."/>
            <person name="Chen Z."/>
            <person name="Choquer M."/>
            <person name="Collemare J."/>
            <person name="Cotton P."/>
            <person name="Danchin E.G."/>
            <person name="Da Silva C."/>
            <person name="Gautier A."/>
            <person name="Giraud C."/>
            <person name="Giraud T."/>
            <person name="Gonzalez C."/>
            <person name="Grossetete S."/>
            <person name="Guldener U."/>
            <person name="Henrissat B."/>
            <person name="Howlett B.J."/>
            <person name="Kodira C."/>
            <person name="Kretschmer M."/>
            <person name="Lappartient A."/>
            <person name="Leroch M."/>
            <person name="Levis C."/>
            <person name="Mauceli E."/>
            <person name="Neuveglise C."/>
            <person name="Oeser B."/>
            <person name="Pearson M."/>
            <person name="Poulain J."/>
            <person name="Poussereau N."/>
            <person name="Quesneville H."/>
            <person name="Rascle C."/>
            <person name="Schumacher J."/>
            <person name="Segurens B."/>
            <person name="Sexton A."/>
            <person name="Silva E."/>
            <person name="Sirven C."/>
            <person name="Soanes D.M."/>
            <person name="Talbot N.J."/>
            <person name="Templeton M."/>
            <person name="Yandava C."/>
            <person name="Yarden O."/>
            <person name="Zeng Q."/>
            <person name="Rollins J.A."/>
            <person name="Lebrun M.H."/>
            <person name="Dickman M."/>
        </authorList>
    </citation>
    <scope>NUCLEOTIDE SEQUENCE [LARGE SCALE GENOMIC DNA]</scope>
    <source>
        <strain evidence="4">ATCC 18683 / 1980 / Ss-1</strain>
    </source>
</reference>
<evidence type="ECO:0000256" key="2">
    <source>
        <dbReference type="SAM" id="Phobius"/>
    </source>
</evidence>
<dbReference type="Proteomes" id="UP000001312">
    <property type="component" value="Unassembled WGS sequence"/>
</dbReference>
<organism evidence="3 4">
    <name type="scientific">Sclerotinia sclerotiorum (strain ATCC 18683 / 1980 / Ss-1)</name>
    <name type="common">White mold</name>
    <name type="synonym">Whetzelinia sclerotiorum</name>
    <dbReference type="NCBI Taxonomy" id="665079"/>
    <lineage>
        <taxon>Eukaryota</taxon>
        <taxon>Fungi</taxon>
        <taxon>Dikarya</taxon>
        <taxon>Ascomycota</taxon>
        <taxon>Pezizomycotina</taxon>
        <taxon>Leotiomycetes</taxon>
        <taxon>Helotiales</taxon>
        <taxon>Sclerotiniaceae</taxon>
        <taxon>Sclerotinia</taxon>
    </lineage>
</organism>
<dbReference type="KEGG" id="ssl:SS1G_11101"/>
<evidence type="ECO:0000256" key="1">
    <source>
        <dbReference type="SAM" id="MobiDB-lite"/>
    </source>
</evidence>
<feature type="transmembrane region" description="Helical" evidence="2">
    <location>
        <begin position="7"/>
        <end position="31"/>
    </location>
</feature>
<dbReference type="EMBL" id="CH476637">
    <property type="protein sequence ID" value="EDN95225.1"/>
    <property type="molecule type" value="Genomic_DNA"/>
</dbReference>
<dbReference type="AlphaFoldDB" id="A7F0I3"/>
<evidence type="ECO:0000313" key="3">
    <source>
        <dbReference type="EMBL" id="EDN95225.1"/>
    </source>
</evidence>
<name>A7F0I3_SCLS1</name>
<dbReference type="RefSeq" id="XP_001587860.1">
    <property type="nucleotide sequence ID" value="XM_001587810.1"/>
</dbReference>
<keyword evidence="2" id="KW-0472">Membrane</keyword>
<keyword evidence="4" id="KW-1185">Reference proteome</keyword>
<dbReference type="HOGENOM" id="CLU_2484685_0_0_1"/>
<evidence type="ECO:0000313" key="4">
    <source>
        <dbReference type="Proteomes" id="UP000001312"/>
    </source>
</evidence>
<keyword evidence="2" id="KW-0812">Transmembrane</keyword>
<accession>A7F0I3</accession>
<keyword evidence="2" id="KW-1133">Transmembrane helix</keyword>
<feature type="region of interest" description="Disordered" evidence="1">
    <location>
        <begin position="65"/>
        <end position="87"/>
    </location>
</feature>
<gene>
    <name evidence="3" type="ORF">SS1G_11101</name>
</gene>
<dbReference type="InParanoid" id="A7F0I3"/>
<dbReference type="GeneID" id="5484091"/>